<dbReference type="Proteomes" id="UP000266183">
    <property type="component" value="Chromosome"/>
</dbReference>
<protein>
    <recommendedName>
        <fullName evidence="3">non-specific protein-tyrosine kinase</fullName>
        <ecNumber evidence="3">2.7.10.2</ecNumber>
    </recommendedName>
</protein>
<dbReference type="GO" id="GO:0042802">
    <property type="term" value="F:identical protein binding"/>
    <property type="evidence" value="ECO:0007669"/>
    <property type="project" value="UniProtKB-ARBA"/>
</dbReference>
<keyword evidence="5" id="KW-0547">Nucleotide-binding</keyword>
<gene>
    <name evidence="13" type="ORF">D4L85_01020</name>
</gene>
<feature type="transmembrane region" description="Helical" evidence="11">
    <location>
        <begin position="489"/>
        <end position="513"/>
    </location>
</feature>
<dbReference type="InterPro" id="IPR050445">
    <property type="entry name" value="Bact_polysacc_biosynth/exp"/>
</dbReference>
<evidence type="ECO:0000256" key="7">
    <source>
        <dbReference type="ARBA" id="ARBA00022840"/>
    </source>
</evidence>
<dbReference type="EMBL" id="CP032382">
    <property type="protein sequence ID" value="AYB29246.1"/>
    <property type="molecule type" value="Genomic_DNA"/>
</dbReference>
<comment type="similarity">
    <text evidence="1">Belongs to the CpsD/CapB family.</text>
</comment>
<proteinExistence type="inferred from homology"/>
<dbReference type="Gene3D" id="3.40.50.300">
    <property type="entry name" value="P-loop containing nucleotide triphosphate hydrolases"/>
    <property type="match status" value="1"/>
</dbReference>
<keyword evidence="10" id="KW-0175">Coiled coil</keyword>
<dbReference type="PANTHER" id="PTHR32309:SF13">
    <property type="entry name" value="FERRIC ENTEROBACTIN TRANSPORT PROTEIN FEPE"/>
    <property type="match status" value="1"/>
</dbReference>
<dbReference type="AlphaFoldDB" id="A0A385SFR9"/>
<evidence type="ECO:0000256" key="9">
    <source>
        <dbReference type="ARBA" id="ARBA00051245"/>
    </source>
</evidence>
<evidence type="ECO:0000313" key="14">
    <source>
        <dbReference type="Proteomes" id="UP000266183"/>
    </source>
</evidence>
<evidence type="ECO:0000256" key="5">
    <source>
        <dbReference type="ARBA" id="ARBA00022741"/>
    </source>
</evidence>
<dbReference type="NCBIfam" id="TIGR01007">
    <property type="entry name" value="eps_fam"/>
    <property type="match status" value="1"/>
</dbReference>
<keyword evidence="4 13" id="KW-0808">Transferase</keyword>
<evidence type="ECO:0000259" key="12">
    <source>
        <dbReference type="Pfam" id="PF13614"/>
    </source>
</evidence>
<dbReference type="InterPro" id="IPR027417">
    <property type="entry name" value="P-loop_NTPase"/>
</dbReference>
<comment type="catalytic activity">
    <reaction evidence="9">
        <text>L-tyrosyl-[protein] + ATP = O-phospho-L-tyrosyl-[protein] + ADP + H(+)</text>
        <dbReference type="Rhea" id="RHEA:10596"/>
        <dbReference type="Rhea" id="RHEA-COMP:10136"/>
        <dbReference type="Rhea" id="RHEA-COMP:20101"/>
        <dbReference type="ChEBI" id="CHEBI:15378"/>
        <dbReference type="ChEBI" id="CHEBI:30616"/>
        <dbReference type="ChEBI" id="CHEBI:46858"/>
        <dbReference type="ChEBI" id="CHEBI:61978"/>
        <dbReference type="ChEBI" id="CHEBI:456216"/>
        <dbReference type="EC" id="2.7.10.2"/>
    </reaction>
</comment>
<dbReference type="Pfam" id="PF13614">
    <property type="entry name" value="AAA_31"/>
    <property type="match status" value="1"/>
</dbReference>
<accession>A0A385SFR9</accession>
<keyword evidence="11" id="KW-1133">Transmembrane helix</keyword>
<evidence type="ECO:0000256" key="10">
    <source>
        <dbReference type="SAM" id="Coils"/>
    </source>
</evidence>
<evidence type="ECO:0000256" key="11">
    <source>
        <dbReference type="SAM" id="Phobius"/>
    </source>
</evidence>
<dbReference type="InterPro" id="IPR025669">
    <property type="entry name" value="AAA_dom"/>
</dbReference>
<keyword evidence="6 13" id="KW-0418">Kinase</keyword>
<dbReference type="OrthoDB" id="9794577at2"/>
<dbReference type="GO" id="GO:0005886">
    <property type="term" value="C:plasma membrane"/>
    <property type="evidence" value="ECO:0007669"/>
    <property type="project" value="UniProtKB-ARBA"/>
</dbReference>
<evidence type="ECO:0000256" key="6">
    <source>
        <dbReference type="ARBA" id="ARBA00022777"/>
    </source>
</evidence>
<keyword evidence="11" id="KW-0812">Transmembrane</keyword>
<feature type="transmembrane region" description="Helical" evidence="11">
    <location>
        <begin position="32"/>
        <end position="50"/>
    </location>
</feature>
<reference evidence="14" key="1">
    <citation type="submission" date="2018-09" db="EMBL/GenBank/DDBJ databases">
        <title>Chryseolinea sp. KIS68-18 isolated from soil.</title>
        <authorList>
            <person name="Weon H.-Y."/>
            <person name="Kwon S.-W."/>
            <person name="Lee S.A."/>
        </authorList>
    </citation>
    <scope>NUCLEOTIDE SEQUENCE [LARGE SCALE GENOMIC DNA]</scope>
    <source>
        <strain evidence="14">KIS68-18</strain>
    </source>
</reference>
<keyword evidence="11" id="KW-0472">Membrane</keyword>
<evidence type="ECO:0000256" key="1">
    <source>
        <dbReference type="ARBA" id="ARBA00007316"/>
    </source>
</evidence>
<comment type="similarity">
    <text evidence="2">Belongs to the etk/wzc family.</text>
</comment>
<evidence type="ECO:0000256" key="2">
    <source>
        <dbReference type="ARBA" id="ARBA00008883"/>
    </source>
</evidence>
<dbReference type="FunFam" id="3.40.50.300:FF:000527">
    <property type="entry name" value="Tyrosine-protein kinase etk"/>
    <property type="match status" value="1"/>
</dbReference>
<dbReference type="EC" id="2.7.10.2" evidence="3"/>
<keyword evidence="14" id="KW-1185">Reference proteome</keyword>
<dbReference type="RefSeq" id="WP_119752569.1">
    <property type="nucleotide sequence ID" value="NZ_CP032382.1"/>
</dbReference>
<dbReference type="GO" id="GO:0005524">
    <property type="term" value="F:ATP binding"/>
    <property type="evidence" value="ECO:0007669"/>
    <property type="project" value="UniProtKB-KW"/>
</dbReference>
<organism evidence="13 14">
    <name type="scientific">Chryseolinea soli</name>
    <dbReference type="NCBI Taxonomy" id="2321403"/>
    <lineage>
        <taxon>Bacteria</taxon>
        <taxon>Pseudomonadati</taxon>
        <taxon>Bacteroidota</taxon>
        <taxon>Cytophagia</taxon>
        <taxon>Cytophagales</taxon>
        <taxon>Fulvivirgaceae</taxon>
        <taxon>Chryseolinea</taxon>
    </lineage>
</organism>
<keyword evidence="7" id="KW-0067">ATP-binding</keyword>
<dbReference type="InterPro" id="IPR005702">
    <property type="entry name" value="Wzc-like_C"/>
</dbReference>
<evidence type="ECO:0000256" key="8">
    <source>
        <dbReference type="ARBA" id="ARBA00023137"/>
    </source>
</evidence>
<dbReference type="PANTHER" id="PTHR32309">
    <property type="entry name" value="TYROSINE-PROTEIN KINASE"/>
    <property type="match status" value="1"/>
</dbReference>
<dbReference type="GO" id="GO:0004715">
    <property type="term" value="F:non-membrane spanning protein tyrosine kinase activity"/>
    <property type="evidence" value="ECO:0007669"/>
    <property type="project" value="UniProtKB-EC"/>
</dbReference>
<dbReference type="KEGG" id="chk:D4L85_01020"/>
<evidence type="ECO:0000313" key="13">
    <source>
        <dbReference type="EMBL" id="AYB29246.1"/>
    </source>
</evidence>
<feature type="domain" description="AAA" evidence="12">
    <location>
        <begin position="577"/>
        <end position="714"/>
    </location>
</feature>
<dbReference type="SUPFAM" id="SSF52540">
    <property type="entry name" value="P-loop containing nucleoside triphosphate hydrolases"/>
    <property type="match status" value="1"/>
</dbReference>
<evidence type="ECO:0000256" key="3">
    <source>
        <dbReference type="ARBA" id="ARBA00011903"/>
    </source>
</evidence>
<evidence type="ECO:0000256" key="4">
    <source>
        <dbReference type="ARBA" id="ARBA00022679"/>
    </source>
</evidence>
<dbReference type="CDD" id="cd05387">
    <property type="entry name" value="BY-kinase"/>
    <property type="match status" value="1"/>
</dbReference>
<sequence>MLEIPKNIPPQQSPANEPLDLNKLKIIFKRNWLWLVVLFLVINSIAYLKVRYTKNVYESSSELKLDIKKEATEFGIKPTVEDPNLNLLSGEIELIESRLFLGRVLDSSDLNVSYFSVGRVLNDELFQSAPFVVRYKAQNESSFNAPIHLDDTGNDEFTLQVGDEGQKAAGRYNSKVSLNGVDLYIEKNEAFKKGDEIGYFFVLNTRDALLGYLLRNLTAEPLNFNANTLRISFKDNNPSKATAILNKIDSIYLHYSYEQKNLANKQKIDWVSNELVNIEHKMEDFENYFENFTLQNKTNNLDEDLKKTVSAINRLDSQRYELTNKIVEVNTLMEGLKTGDLFISLTQLHALPPTIAKNLEQLEDLYRDQEKLKLSYKEVTFAYRQRQKDIETLRDKSGRQLEEQRAEWIKRLEQINQKKARLEHEFVNIPDKSTQFSKNLRFYKLYEQFYLSLMQSKSEFEITQAGSVPDYKILSPANLSYTPISPNKLMITGIGFVGSVVAMLLVVGLLYVLNNKITSLLDIERVTSVPMLGVVPSSRHFTKNGLHVLDHPKSMVSEAIRTLRTNLDFFNINGQRKVIAVSSTVSGEGKSFIALNLGAVMALSKKKVVLLDLDMRKPKQNLPVNVDDTTKGISTVLIRKNTWQECVSTTALANFDYIPSGPHPPNPSELLLNGEFEELLNNLKTQYDYIILDTPPVGLVTDGIMAMKRADISIYIFRANYSKKDFVLNLQRIININKFSNITTLLNALPSTGEQSYGYGYYEEPGNRPWLKKIFNT</sequence>
<name>A0A385SFR9_9BACT</name>
<keyword evidence="8" id="KW-0829">Tyrosine-protein kinase</keyword>
<feature type="coiled-coil region" evidence="10">
    <location>
        <begin position="359"/>
        <end position="425"/>
    </location>
</feature>